<gene>
    <name evidence="8" type="ORF">QIT00_16365</name>
</gene>
<evidence type="ECO:0000313" key="9">
    <source>
        <dbReference type="Proteomes" id="UP001237105"/>
    </source>
</evidence>
<protein>
    <submittedName>
        <fullName evidence="8">Response regulator transcription factor</fullName>
    </submittedName>
</protein>
<dbReference type="PROSITE" id="PS50043">
    <property type="entry name" value="HTH_LUXR_2"/>
    <property type="match status" value="1"/>
</dbReference>
<dbReference type="RefSeq" id="WP_282535999.1">
    <property type="nucleotide sequence ID" value="NZ_JASCIS010000014.1"/>
</dbReference>
<organism evidence="8 9">
    <name type="scientific">Streptomyces luteolus</name>
    <dbReference type="NCBI Taxonomy" id="3043615"/>
    <lineage>
        <taxon>Bacteria</taxon>
        <taxon>Bacillati</taxon>
        <taxon>Actinomycetota</taxon>
        <taxon>Actinomycetes</taxon>
        <taxon>Kitasatosporales</taxon>
        <taxon>Streptomycetaceae</taxon>
        <taxon>Streptomyces</taxon>
    </lineage>
</organism>
<dbReference type="PROSITE" id="PS50110">
    <property type="entry name" value="RESPONSE_REGULATORY"/>
    <property type="match status" value="1"/>
</dbReference>
<dbReference type="InterPro" id="IPR039420">
    <property type="entry name" value="WalR-like"/>
</dbReference>
<dbReference type="SUPFAM" id="SSF52172">
    <property type="entry name" value="CheY-like"/>
    <property type="match status" value="1"/>
</dbReference>
<evidence type="ECO:0000256" key="5">
    <source>
        <dbReference type="PROSITE-ProRule" id="PRU00169"/>
    </source>
</evidence>
<evidence type="ECO:0000259" key="7">
    <source>
        <dbReference type="PROSITE" id="PS50110"/>
    </source>
</evidence>
<keyword evidence="2" id="KW-0805">Transcription regulation</keyword>
<dbReference type="SMART" id="SM00448">
    <property type="entry name" value="REC"/>
    <property type="match status" value="1"/>
</dbReference>
<proteinExistence type="predicted"/>
<dbReference type="EMBL" id="JASCIS010000014">
    <property type="protein sequence ID" value="MDI3420116.1"/>
    <property type="molecule type" value="Genomic_DNA"/>
</dbReference>
<dbReference type="Proteomes" id="UP001237105">
    <property type="component" value="Unassembled WGS sequence"/>
</dbReference>
<name>A0ABT6SX07_9ACTN</name>
<dbReference type="CDD" id="cd17535">
    <property type="entry name" value="REC_NarL-like"/>
    <property type="match status" value="1"/>
</dbReference>
<keyword evidence="9" id="KW-1185">Reference proteome</keyword>
<dbReference type="SMART" id="SM00421">
    <property type="entry name" value="HTH_LUXR"/>
    <property type="match status" value="1"/>
</dbReference>
<keyword evidence="3" id="KW-0238">DNA-binding</keyword>
<evidence type="ECO:0000256" key="1">
    <source>
        <dbReference type="ARBA" id="ARBA00022553"/>
    </source>
</evidence>
<keyword evidence="4" id="KW-0804">Transcription</keyword>
<dbReference type="Pfam" id="PF00196">
    <property type="entry name" value="GerE"/>
    <property type="match status" value="1"/>
</dbReference>
<dbReference type="InterPro" id="IPR000792">
    <property type="entry name" value="Tscrpt_reg_LuxR_C"/>
</dbReference>
<dbReference type="PROSITE" id="PS00622">
    <property type="entry name" value="HTH_LUXR_1"/>
    <property type="match status" value="1"/>
</dbReference>
<dbReference type="Gene3D" id="3.40.50.2300">
    <property type="match status" value="1"/>
</dbReference>
<accession>A0ABT6SX07</accession>
<sequence>MRVIVAEDSAILRQGLVRLLADEGFEVPAHCGEPGPLLGLVDRYRPDAVLVDIRMPPTHTDEGLRAATAIRARHPHTGILLLSQYVETTATVRALADDGRGFGYLLKERVADADELARSLKQVAAGETVVDPDVVAHLMGGARGASALAELTARERDVLALMAQGRSNHAIAQALVIGAKTVESHVRSIFTKLGIDADAQDNRRVLAVLTYLREA</sequence>
<feature type="modified residue" description="4-aspartylphosphate" evidence="5">
    <location>
        <position position="52"/>
    </location>
</feature>
<dbReference type="SUPFAM" id="SSF46894">
    <property type="entry name" value="C-terminal effector domain of the bipartite response regulators"/>
    <property type="match status" value="1"/>
</dbReference>
<feature type="domain" description="HTH luxR-type" evidence="6">
    <location>
        <begin position="144"/>
        <end position="209"/>
    </location>
</feature>
<reference evidence="8 9" key="1">
    <citation type="submission" date="2023-05" db="EMBL/GenBank/DDBJ databases">
        <title>Draft genome sequence of Streptomyces sp. B-S-A12 isolated from a cave soil in Thailand.</title>
        <authorList>
            <person name="Chamroensaksri N."/>
            <person name="Muangham S."/>
        </authorList>
    </citation>
    <scope>NUCLEOTIDE SEQUENCE [LARGE SCALE GENOMIC DNA]</scope>
    <source>
        <strain evidence="8 9">B-S-A12</strain>
    </source>
</reference>
<comment type="caution">
    <text evidence="8">The sequence shown here is derived from an EMBL/GenBank/DDBJ whole genome shotgun (WGS) entry which is preliminary data.</text>
</comment>
<evidence type="ECO:0000313" key="8">
    <source>
        <dbReference type="EMBL" id="MDI3420116.1"/>
    </source>
</evidence>
<evidence type="ECO:0000256" key="4">
    <source>
        <dbReference type="ARBA" id="ARBA00023163"/>
    </source>
</evidence>
<dbReference type="CDD" id="cd06170">
    <property type="entry name" value="LuxR_C_like"/>
    <property type="match status" value="1"/>
</dbReference>
<evidence type="ECO:0000256" key="2">
    <source>
        <dbReference type="ARBA" id="ARBA00023015"/>
    </source>
</evidence>
<dbReference type="InterPro" id="IPR001789">
    <property type="entry name" value="Sig_transdc_resp-reg_receiver"/>
</dbReference>
<feature type="domain" description="Response regulatory" evidence="7">
    <location>
        <begin position="2"/>
        <end position="122"/>
    </location>
</feature>
<evidence type="ECO:0000259" key="6">
    <source>
        <dbReference type="PROSITE" id="PS50043"/>
    </source>
</evidence>
<dbReference type="InterPro" id="IPR058245">
    <property type="entry name" value="NreC/VraR/RcsB-like_REC"/>
</dbReference>
<dbReference type="InterPro" id="IPR016032">
    <property type="entry name" value="Sig_transdc_resp-reg_C-effctor"/>
</dbReference>
<dbReference type="Pfam" id="PF00072">
    <property type="entry name" value="Response_reg"/>
    <property type="match status" value="1"/>
</dbReference>
<dbReference type="PANTHER" id="PTHR43214:SF24">
    <property type="entry name" value="TRANSCRIPTIONAL REGULATORY PROTEIN NARL-RELATED"/>
    <property type="match status" value="1"/>
</dbReference>
<evidence type="ECO:0000256" key="3">
    <source>
        <dbReference type="ARBA" id="ARBA00023125"/>
    </source>
</evidence>
<keyword evidence="1 5" id="KW-0597">Phosphoprotein</keyword>
<dbReference type="InterPro" id="IPR011006">
    <property type="entry name" value="CheY-like_superfamily"/>
</dbReference>
<dbReference type="PRINTS" id="PR00038">
    <property type="entry name" value="HTHLUXR"/>
</dbReference>
<dbReference type="PANTHER" id="PTHR43214">
    <property type="entry name" value="TWO-COMPONENT RESPONSE REGULATOR"/>
    <property type="match status" value="1"/>
</dbReference>